<dbReference type="Gene3D" id="3.30.565.10">
    <property type="entry name" value="Histidine kinase-like ATPase, C-terminal domain"/>
    <property type="match status" value="1"/>
</dbReference>
<protein>
    <recommendedName>
        <fullName evidence="2">histidine kinase</fullName>
        <ecNumber evidence="2">2.7.13.3</ecNumber>
    </recommendedName>
</protein>
<dbReference type="Gene3D" id="1.20.5.1930">
    <property type="match status" value="1"/>
</dbReference>
<name>A0A972JZC6_9BACL</name>
<dbReference type="GO" id="GO:0005524">
    <property type="term" value="F:ATP binding"/>
    <property type="evidence" value="ECO:0007669"/>
    <property type="project" value="UniProtKB-KW"/>
</dbReference>
<dbReference type="AlphaFoldDB" id="A0A972JZC6"/>
<evidence type="ECO:0000313" key="13">
    <source>
        <dbReference type="Proteomes" id="UP000641588"/>
    </source>
</evidence>
<evidence type="ECO:0000256" key="6">
    <source>
        <dbReference type="ARBA" id="ARBA00022777"/>
    </source>
</evidence>
<keyword evidence="8" id="KW-0902">Two-component regulatory system</keyword>
<comment type="caution">
    <text evidence="12">The sequence shown here is derived from an EMBL/GenBank/DDBJ whole genome shotgun (WGS) entry which is preliminary data.</text>
</comment>
<dbReference type="InterPro" id="IPR003594">
    <property type="entry name" value="HATPase_dom"/>
</dbReference>
<accession>A0A972JZC6</accession>
<dbReference type="GO" id="GO:0016020">
    <property type="term" value="C:membrane"/>
    <property type="evidence" value="ECO:0007669"/>
    <property type="project" value="InterPro"/>
</dbReference>
<evidence type="ECO:0000256" key="7">
    <source>
        <dbReference type="ARBA" id="ARBA00022840"/>
    </source>
</evidence>
<keyword evidence="4" id="KW-0808">Transferase</keyword>
<keyword evidence="7" id="KW-0067">ATP-binding</keyword>
<evidence type="ECO:0000256" key="9">
    <source>
        <dbReference type="SAM" id="Phobius"/>
    </source>
</evidence>
<feature type="transmembrane region" description="Helical" evidence="9">
    <location>
        <begin position="40"/>
        <end position="58"/>
    </location>
</feature>
<dbReference type="InterPro" id="IPR011712">
    <property type="entry name" value="Sig_transdc_His_kin_sub3_dim/P"/>
</dbReference>
<evidence type="ECO:0000256" key="3">
    <source>
        <dbReference type="ARBA" id="ARBA00022553"/>
    </source>
</evidence>
<evidence type="ECO:0000256" key="2">
    <source>
        <dbReference type="ARBA" id="ARBA00012438"/>
    </source>
</evidence>
<dbReference type="CDD" id="cd16917">
    <property type="entry name" value="HATPase_UhpB-NarQ-NarX-like"/>
    <property type="match status" value="1"/>
</dbReference>
<evidence type="ECO:0000313" key="12">
    <source>
        <dbReference type="EMBL" id="NOU94434.1"/>
    </source>
</evidence>
<dbReference type="GO" id="GO:0046983">
    <property type="term" value="F:protein dimerization activity"/>
    <property type="evidence" value="ECO:0007669"/>
    <property type="project" value="InterPro"/>
</dbReference>
<dbReference type="InterPro" id="IPR050482">
    <property type="entry name" value="Sensor_HK_TwoCompSys"/>
</dbReference>
<dbReference type="InterPro" id="IPR036890">
    <property type="entry name" value="HATPase_C_sf"/>
</dbReference>
<keyword evidence="9" id="KW-0812">Transmembrane</keyword>
<dbReference type="EC" id="2.7.13.3" evidence="2"/>
<dbReference type="EMBL" id="WHOD01000055">
    <property type="protein sequence ID" value="NOU94434.1"/>
    <property type="molecule type" value="Genomic_DNA"/>
</dbReference>
<dbReference type="SUPFAM" id="SSF55874">
    <property type="entry name" value="ATPase domain of HSP90 chaperone/DNA topoisomerase II/histidine kinase"/>
    <property type="match status" value="1"/>
</dbReference>
<keyword evidence="6 12" id="KW-0418">Kinase</keyword>
<feature type="transmembrane region" description="Helical" evidence="9">
    <location>
        <begin position="9"/>
        <end position="28"/>
    </location>
</feature>
<dbReference type="GO" id="GO:0000155">
    <property type="term" value="F:phosphorelay sensor kinase activity"/>
    <property type="evidence" value="ECO:0007669"/>
    <property type="project" value="InterPro"/>
</dbReference>
<evidence type="ECO:0000256" key="8">
    <source>
        <dbReference type="ARBA" id="ARBA00023012"/>
    </source>
</evidence>
<keyword evidence="9" id="KW-0472">Membrane</keyword>
<feature type="domain" description="Signal transduction histidine kinase subgroup 3 dimerisation and phosphoacceptor" evidence="11">
    <location>
        <begin position="80"/>
        <end position="141"/>
    </location>
</feature>
<sequence length="273" mass="31642">MLYKNIKSLILIIPTLTIGLWEYVRHTFLLPYISMELGNWLAPLLVFVVTITLLRKLFWMLEALQEMLQQERSDKAALMEREKISRELHDGIAQSLFLLSVKVDQMEQGSEKRKEPLNNFRKTVHQVNEYVRHAIASLRYPPVTKSKPWGESIHNLVLDFKKDTGIAAELNWQLREERLSLKEKVELYATLREALINVYKHANARHAWVIGEEEAYGWRCKVTDDGTGFQEDSMMNAKGFGITIMKERAQEMGWFLAFNQEGSGTTVEVGRRG</sequence>
<dbReference type="PANTHER" id="PTHR24421:SF10">
    <property type="entry name" value="NITRATE_NITRITE SENSOR PROTEIN NARQ"/>
    <property type="match status" value="1"/>
</dbReference>
<evidence type="ECO:0000259" key="10">
    <source>
        <dbReference type="Pfam" id="PF02518"/>
    </source>
</evidence>
<keyword evidence="13" id="KW-1185">Reference proteome</keyword>
<keyword evidence="3" id="KW-0597">Phosphoprotein</keyword>
<evidence type="ECO:0000256" key="4">
    <source>
        <dbReference type="ARBA" id="ARBA00022679"/>
    </source>
</evidence>
<dbReference type="RefSeq" id="WP_171652622.1">
    <property type="nucleotide sequence ID" value="NZ_WHOD01000055.1"/>
</dbReference>
<keyword evidence="9" id="KW-1133">Transmembrane helix</keyword>
<dbReference type="Proteomes" id="UP000641588">
    <property type="component" value="Unassembled WGS sequence"/>
</dbReference>
<comment type="catalytic activity">
    <reaction evidence="1">
        <text>ATP + protein L-histidine = ADP + protein N-phospho-L-histidine.</text>
        <dbReference type="EC" id="2.7.13.3"/>
    </reaction>
</comment>
<dbReference type="PANTHER" id="PTHR24421">
    <property type="entry name" value="NITRATE/NITRITE SENSOR PROTEIN NARX-RELATED"/>
    <property type="match status" value="1"/>
</dbReference>
<evidence type="ECO:0000256" key="5">
    <source>
        <dbReference type="ARBA" id="ARBA00022741"/>
    </source>
</evidence>
<dbReference type="Pfam" id="PF07730">
    <property type="entry name" value="HisKA_3"/>
    <property type="match status" value="1"/>
</dbReference>
<organism evidence="12 13">
    <name type="scientific">Paenibacillus foliorum</name>
    <dbReference type="NCBI Taxonomy" id="2654974"/>
    <lineage>
        <taxon>Bacteria</taxon>
        <taxon>Bacillati</taxon>
        <taxon>Bacillota</taxon>
        <taxon>Bacilli</taxon>
        <taxon>Bacillales</taxon>
        <taxon>Paenibacillaceae</taxon>
        <taxon>Paenibacillus</taxon>
    </lineage>
</organism>
<evidence type="ECO:0000259" key="11">
    <source>
        <dbReference type="Pfam" id="PF07730"/>
    </source>
</evidence>
<keyword evidence="5" id="KW-0547">Nucleotide-binding</keyword>
<evidence type="ECO:0000256" key="1">
    <source>
        <dbReference type="ARBA" id="ARBA00000085"/>
    </source>
</evidence>
<reference evidence="12" key="1">
    <citation type="submission" date="2019-10" db="EMBL/GenBank/DDBJ databases">
        <title>Description of Paenibacillus glebae sp. nov.</title>
        <authorList>
            <person name="Carlier A."/>
            <person name="Qi S."/>
        </authorList>
    </citation>
    <scope>NUCLEOTIDE SEQUENCE</scope>
    <source>
        <strain evidence="12">LMG 31456</strain>
    </source>
</reference>
<gene>
    <name evidence="12" type="ORF">GC093_14585</name>
</gene>
<feature type="domain" description="Histidine kinase/HSP90-like ATPase" evidence="10">
    <location>
        <begin position="185"/>
        <end position="269"/>
    </location>
</feature>
<proteinExistence type="predicted"/>
<dbReference type="Pfam" id="PF02518">
    <property type="entry name" value="HATPase_c"/>
    <property type="match status" value="1"/>
</dbReference>